<gene>
    <name evidence="4" type="ORF">SYK_12880</name>
</gene>
<sequence length="307" mass="34449">MKCIRCKKTACVALPSHHSGFCKDCFPLFFTKQVETAIRREKMFTHDERILVALSGGKDSLALMLELKLQGYDVTGLHIDLGIPNSSGKARKKVEDFCDLHDLDLCVFEMEKWGLPIPDIKQYVKRPVCSVCGKMKRHHFNRIAREEGFDVLATGHNLDDEVARLFANTLRWDTAYLSDQGPTLPASDGFVRKVKPLFRLSEFETANYAFLKGIEIHSDPCPYASGASFTHHKELWGELEYRSPGQKFQFYQSFLKKGKPAFANLEKETGDELNPCIECGSPTSAGTCSVCRIKAAVKASKAEAEVE</sequence>
<dbReference type="InterPro" id="IPR054306">
    <property type="entry name" value="TtuA-like_LIM_N"/>
</dbReference>
<dbReference type="Pfam" id="PF01171">
    <property type="entry name" value="ATP_bind_3"/>
    <property type="match status" value="1"/>
</dbReference>
<evidence type="ECO:0000256" key="1">
    <source>
        <dbReference type="ARBA" id="ARBA00022679"/>
    </source>
</evidence>
<dbReference type="Pfam" id="PF22082">
    <property type="entry name" value="TtuA_LIM_N"/>
    <property type="match status" value="1"/>
</dbReference>
<name>A0ABM8AZH6_9BACT</name>
<protein>
    <submittedName>
        <fullName evidence="4">tRNA(Ile)-lysidine synthetase</fullName>
    </submittedName>
</protein>
<dbReference type="RefSeq" id="WP_281762798.1">
    <property type="nucleotide sequence ID" value="NZ_AP026709.1"/>
</dbReference>
<dbReference type="PANTHER" id="PTHR11807:SF27">
    <property type="entry name" value="TRNA-5-METHYLURIDINE(54) 2-SULFURTRANSFERASE"/>
    <property type="match status" value="1"/>
</dbReference>
<evidence type="ECO:0000313" key="4">
    <source>
        <dbReference type="EMBL" id="BDQ36928.1"/>
    </source>
</evidence>
<keyword evidence="1" id="KW-0808">Transferase</keyword>
<accession>A0ABM8AZH6</accession>
<dbReference type="Gene3D" id="3.40.50.620">
    <property type="entry name" value="HUPs"/>
    <property type="match status" value="1"/>
</dbReference>
<dbReference type="Proteomes" id="UP001317742">
    <property type="component" value="Chromosome"/>
</dbReference>
<reference evidence="4 5" key="1">
    <citation type="submission" date="2022-08" db="EMBL/GenBank/DDBJ databases">
        <title>Genome Sequence of the sulphate-reducing bacterium, Pseudodesulfovibrio sp. SYK.</title>
        <authorList>
            <person name="Kondo R."/>
            <person name="Kataoka T."/>
        </authorList>
    </citation>
    <scope>NUCLEOTIDE SEQUENCE [LARGE SCALE GENOMIC DNA]</scope>
    <source>
        <strain evidence="4 5">SYK</strain>
    </source>
</reference>
<organism evidence="4 5">
    <name type="scientific">Pseudodesulfovibrio nedwellii</name>
    <dbReference type="NCBI Taxonomy" id="2973072"/>
    <lineage>
        <taxon>Bacteria</taxon>
        <taxon>Pseudomonadati</taxon>
        <taxon>Thermodesulfobacteriota</taxon>
        <taxon>Desulfovibrionia</taxon>
        <taxon>Desulfovibrionales</taxon>
        <taxon>Desulfovibrionaceae</taxon>
    </lineage>
</organism>
<dbReference type="NCBIfam" id="TIGR00269">
    <property type="entry name" value="TIGR00269 family protein"/>
    <property type="match status" value="1"/>
</dbReference>
<dbReference type="InterPro" id="IPR014729">
    <property type="entry name" value="Rossmann-like_a/b/a_fold"/>
</dbReference>
<dbReference type="PANTHER" id="PTHR11807">
    <property type="entry name" value="ATPASES OF THE PP SUPERFAMILY-RELATED"/>
    <property type="match status" value="1"/>
</dbReference>
<evidence type="ECO:0000313" key="5">
    <source>
        <dbReference type="Proteomes" id="UP001317742"/>
    </source>
</evidence>
<dbReference type="PIRSF" id="PIRSF004976">
    <property type="entry name" value="ATPase_YdaO"/>
    <property type="match status" value="1"/>
</dbReference>
<evidence type="ECO:0000259" key="3">
    <source>
        <dbReference type="Pfam" id="PF22082"/>
    </source>
</evidence>
<dbReference type="InterPro" id="IPR011063">
    <property type="entry name" value="TilS/TtcA_N"/>
</dbReference>
<evidence type="ECO:0000259" key="2">
    <source>
        <dbReference type="Pfam" id="PF01171"/>
    </source>
</evidence>
<dbReference type="InterPro" id="IPR000541">
    <property type="entry name" value="Ncs6/Tuc1/Ctu1"/>
</dbReference>
<feature type="domain" description="tRNA(Ile)-lysidine/2-thiocytidine synthase N-terminal" evidence="2">
    <location>
        <begin position="50"/>
        <end position="174"/>
    </location>
</feature>
<dbReference type="SUPFAM" id="SSF52402">
    <property type="entry name" value="Adenine nucleotide alpha hydrolases-like"/>
    <property type="match status" value="1"/>
</dbReference>
<keyword evidence="5" id="KW-1185">Reference proteome</keyword>
<feature type="domain" description="2-thiouridine synthetase TtuA-like N-terminal LIM" evidence="3">
    <location>
        <begin position="2"/>
        <end position="26"/>
    </location>
</feature>
<dbReference type="InterPro" id="IPR035107">
    <property type="entry name" value="tRNA_thiolation_TtcA_Ctu1"/>
</dbReference>
<dbReference type="EMBL" id="AP026709">
    <property type="protein sequence ID" value="BDQ36928.1"/>
    <property type="molecule type" value="Genomic_DNA"/>
</dbReference>
<proteinExistence type="predicted"/>